<evidence type="ECO:0000256" key="1">
    <source>
        <dbReference type="SAM" id="Phobius"/>
    </source>
</evidence>
<feature type="transmembrane region" description="Helical" evidence="1">
    <location>
        <begin position="420"/>
        <end position="439"/>
    </location>
</feature>
<gene>
    <name evidence="2" type="ORF">DZ860_14930</name>
</gene>
<comment type="caution">
    <text evidence="2">The sequence shown here is derived from an EMBL/GenBank/DDBJ whole genome shotgun (WGS) entry which is preliminary data.</text>
</comment>
<protein>
    <submittedName>
        <fullName evidence="2">Uncharacterized protein</fullName>
    </submittedName>
</protein>
<organism evidence="2 3">
    <name type="scientific">Vibrio sinensis</name>
    <dbReference type="NCBI Taxonomy" id="2302434"/>
    <lineage>
        <taxon>Bacteria</taxon>
        <taxon>Pseudomonadati</taxon>
        <taxon>Pseudomonadota</taxon>
        <taxon>Gammaproteobacteria</taxon>
        <taxon>Vibrionales</taxon>
        <taxon>Vibrionaceae</taxon>
        <taxon>Vibrio</taxon>
    </lineage>
</organism>
<feature type="transmembrane region" description="Helical" evidence="1">
    <location>
        <begin position="320"/>
        <end position="337"/>
    </location>
</feature>
<keyword evidence="1" id="KW-0472">Membrane</keyword>
<dbReference type="Proteomes" id="UP000273252">
    <property type="component" value="Unassembled WGS sequence"/>
</dbReference>
<evidence type="ECO:0000313" key="3">
    <source>
        <dbReference type="Proteomes" id="UP000273252"/>
    </source>
</evidence>
<feature type="transmembrane region" description="Helical" evidence="1">
    <location>
        <begin position="343"/>
        <end position="368"/>
    </location>
</feature>
<evidence type="ECO:0000313" key="2">
    <source>
        <dbReference type="EMBL" id="RJX69480.1"/>
    </source>
</evidence>
<proteinExistence type="predicted"/>
<dbReference type="EMBL" id="QVMU01000015">
    <property type="protein sequence ID" value="RJX69480.1"/>
    <property type="molecule type" value="Genomic_DNA"/>
</dbReference>
<accession>A0A3A6QHX9</accession>
<sequence>MRIRNRDTEEYYYRTIDLSNDIDVEALVCAFIDDIGEHAKSLNCKIEENNQYVASFEFSDYEELDIRLENIEDKSKVTIELKCEKKSDRTLRVIDPATFISSISVLGLDSQLKFWLKTIREDFDSVLIGSVNIDLSSYQEHVMASFVARHKKDTILTGVRMNVCYLEFLLELFVDSSHFFYHLLEMRTVLCLCLISRSCNLEDKLFEFDGGHQIDLKYYGIDFSKECGQSVYQVFQWAYNDERLSARIGVINQVISQSRNVIKIFDTNIIRVLDSIYQVYIKEDFEQYIEVRNRTSDSTLDLCNRINDSVSASRSTIKQSIFVILSYFFSIIVFTAIDKGKVVNILTLELTVLSSVFLVAAFLSIWIANGEMNKNIEIYKYQLEEIKKRNRVFLSEDEISDFFNSKSLSESLKVSESKSYLYMSLLILIALSAILWYFHLTS</sequence>
<name>A0A3A6QHX9_9VIBR</name>
<keyword evidence="1" id="KW-1133">Transmembrane helix</keyword>
<dbReference type="RefSeq" id="WP_120032666.1">
    <property type="nucleotide sequence ID" value="NZ_QVMU01000015.1"/>
</dbReference>
<dbReference type="OrthoDB" id="5915373at2"/>
<keyword evidence="1" id="KW-0812">Transmembrane</keyword>
<keyword evidence="3" id="KW-1185">Reference proteome</keyword>
<dbReference type="AlphaFoldDB" id="A0A3A6QHX9"/>
<reference evidence="2 3" key="1">
    <citation type="submission" date="2018-08" db="EMBL/GenBank/DDBJ databases">
        <title>Vibrio isolated from the Eastern China Marginal Seas.</title>
        <authorList>
            <person name="Li Y."/>
        </authorList>
    </citation>
    <scope>NUCLEOTIDE SEQUENCE [LARGE SCALE GENOMIC DNA]</scope>
    <source>
        <strain evidence="2 3">BEI233</strain>
    </source>
</reference>